<dbReference type="AlphaFoldDB" id="A0A4C1XUY7"/>
<comment type="caution">
    <text evidence="2">The sequence shown here is derived from an EMBL/GenBank/DDBJ whole genome shotgun (WGS) entry which is preliminary data.</text>
</comment>
<keyword evidence="3" id="KW-1185">Reference proteome</keyword>
<protein>
    <submittedName>
        <fullName evidence="2">Uncharacterized protein</fullName>
    </submittedName>
</protein>
<organism evidence="2 3">
    <name type="scientific">Eumeta variegata</name>
    <name type="common">Bagworm moth</name>
    <name type="synonym">Eumeta japonica</name>
    <dbReference type="NCBI Taxonomy" id="151549"/>
    <lineage>
        <taxon>Eukaryota</taxon>
        <taxon>Metazoa</taxon>
        <taxon>Ecdysozoa</taxon>
        <taxon>Arthropoda</taxon>
        <taxon>Hexapoda</taxon>
        <taxon>Insecta</taxon>
        <taxon>Pterygota</taxon>
        <taxon>Neoptera</taxon>
        <taxon>Endopterygota</taxon>
        <taxon>Lepidoptera</taxon>
        <taxon>Glossata</taxon>
        <taxon>Ditrysia</taxon>
        <taxon>Tineoidea</taxon>
        <taxon>Psychidae</taxon>
        <taxon>Oiketicinae</taxon>
        <taxon>Eumeta</taxon>
    </lineage>
</organism>
<evidence type="ECO:0000313" key="2">
    <source>
        <dbReference type="EMBL" id="GBP66782.1"/>
    </source>
</evidence>
<evidence type="ECO:0000313" key="3">
    <source>
        <dbReference type="Proteomes" id="UP000299102"/>
    </source>
</evidence>
<feature type="compositionally biased region" description="Basic and acidic residues" evidence="1">
    <location>
        <begin position="1"/>
        <end position="38"/>
    </location>
</feature>
<dbReference type="EMBL" id="BGZK01000967">
    <property type="protein sequence ID" value="GBP66782.1"/>
    <property type="molecule type" value="Genomic_DNA"/>
</dbReference>
<name>A0A4C1XUY7_EUMVA</name>
<gene>
    <name evidence="2" type="ORF">EVAR_48189_1</name>
</gene>
<dbReference type="Proteomes" id="UP000299102">
    <property type="component" value="Unassembled WGS sequence"/>
</dbReference>
<reference evidence="2 3" key="1">
    <citation type="journal article" date="2019" name="Commun. Biol.">
        <title>The bagworm genome reveals a unique fibroin gene that provides high tensile strength.</title>
        <authorList>
            <person name="Kono N."/>
            <person name="Nakamura H."/>
            <person name="Ohtoshi R."/>
            <person name="Tomita M."/>
            <person name="Numata K."/>
            <person name="Arakawa K."/>
        </authorList>
    </citation>
    <scope>NUCLEOTIDE SEQUENCE [LARGE SCALE GENOMIC DNA]</scope>
</reference>
<proteinExistence type="predicted"/>
<accession>A0A4C1XUY7</accession>
<feature type="region of interest" description="Disordered" evidence="1">
    <location>
        <begin position="1"/>
        <end position="51"/>
    </location>
</feature>
<sequence>MRDARTERGRAGRDERGSGGVDVREAVPQHAEGASDPRRHPRDGSVGAAATAAVRSHTLAFNRHAGAYSQRFRAHAPYVSTSLRIPSSAHRFRRAVPVVGYGVILSSSLHDKCKIIIRHLDKPVQNSCESYPIMQ</sequence>
<evidence type="ECO:0000256" key="1">
    <source>
        <dbReference type="SAM" id="MobiDB-lite"/>
    </source>
</evidence>